<protein>
    <submittedName>
        <fullName evidence="2">Uncharacterized protein</fullName>
    </submittedName>
</protein>
<proteinExistence type="predicted"/>
<feature type="compositionally biased region" description="Polar residues" evidence="1">
    <location>
        <begin position="64"/>
        <end position="75"/>
    </location>
</feature>
<dbReference type="GeneID" id="37163504"/>
<feature type="region of interest" description="Disordered" evidence="1">
    <location>
        <begin position="32"/>
        <end position="75"/>
    </location>
</feature>
<keyword evidence="3" id="KW-1185">Reference proteome</keyword>
<accession>A0A8G1R0Z6</accession>
<name>A0A8G1R0Z6_9EURO</name>
<reference evidence="2 3" key="1">
    <citation type="submission" date="2018-02" db="EMBL/GenBank/DDBJ databases">
        <title>The genomes of Aspergillus section Nigri reveals drivers in fungal speciation.</title>
        <authorList>
            <consortium name="DOE Joint Genome Institute"/>
            <person name="Vesth T.C."/>
            <person name="Nybo J."/>
            <person name="Theobald S."/>
            <person name="Brandl J."/>
            <person name="Frisvad J.C."/>
            <person name="Nielsen K.F."/>
            <person name="Lyhne E.K."/>
            <person name="Kogle M.E."/>
            <person name="Kuo A."/>
            <person name="Riley R."/>
            <person name="Clum A."/>
            <person name="Nolan M."/>
            <person name="Lipzen A."/>
            <person name="Salamov A."/>
            <person name="Henrissat B."/>
            <person name="Wiebenga A."/>
            <person name="De vries R.P."/>
            <person name="Grigoriev I.V."/>
            <person name="Mortensen U.H."/>
            <person name="Andersen M.R."/>
            <person name="Baker S.E."/>
        </authorList>
    </citation>
    <scope>NUCLEOTIDE SEQUENCE [LARGE SCALE GENOMIC DNA]</scope>
    <source>
        <strain evidence="2 3">CBS 112811</strain>
    </source>
</reference>
<gene>
    <name evidence="2" type="ORF">BO85DRAFT_449163</name>
</gene>
<dbReference type="Proteomes" id="UP000249526">
    <property type="component" value="Unassembled WGS sequence"/>
</dbReference>
<dbReference type="RefSeq" id="XP_025515983.1">
    <property type="nucleotide sequence ID" value="XM_025660102.1"/>
</dbReference>
<evidence type="ECO:0000313" key="3">
    <source>
        <dbReference type="Proteomes" id="UP000249526"/>
    </source>
</evidence>
<evidence type="ECO:0000256" key="1">
    <source>
        <dbReference type="SAM" id="MobiDB-lite"/>
    </source>
</evidence>
<dbReference type="AlphaFoldDB" id="A0A8G1R0Z6"/>
<sequence>MSAVEHEPNGDVTAARIDRDVALRNRGITRVRQASPGTKNKTRKYTTKEGGMNTQTHTEHRTGEANSSSFGMIAS</sequence>
<evidence type="ECO:0000313" key="2">
    <source>
        <dbReference type="EMBL" id="RAH58061.1"/>
    </source>
</evidence>
<organism evidence="2 3">
    <name type="scientific">Aspergillus piperis CBS 112811</name>
    <dbReference type="NCBI Taxonomy" id="1448313"/>
    <lineage>
        <taxon>Eukaryota</taxon>
        <taxon>Fungi</taxon>
        <taxon>Dikarya</taxon>
        <taxon>Ascomycota</taxon>
        <taxon>Pezizomycotina</taxon>
        <taxon>Eurotiomycetes</taxon>
        <taxon>Eurotiomycetidae</taxon>
        <taxon>Eurotiales</taxon>
        <taxon>Aspergillaceae</taxon>
        <taxon>Aspergillus</taxon>
        <taxon>Aspergillus subgen. Circumdati</taxon>
    </lineage>
</organism>
<dbReference type="EMBL" id="KZ825061">
    <property type="protein sequence ID" value="RAH58061.1"/>
    <property type="molecule type" value="Genomic_DNA"/>
</dbReference>